<evidence type="ECO:0000256" key="12">
    <source>
        <dbReference type="ARBA" id="ARBA00022993"/>
    </source>
</evidence>
<dbReference type="Proteomes" id="UP001499854">
    <property type="component" value="Unassembled WGS sequence"/>
</dbReference>
<evidence type="ECO:0000259" key="16">
    <source>
        <dbReference type="Pfam" id="PF00485"/>
    </source>
</evidence>
<dbReference type="GO" id="GO:0016301">
    <property type="term" value="F:kinase activity"/>
    <property type="evidence" value="ECO:0007669"/>
    <property type="project" value="UniProtKB-KW"/>
</dbReference>
<keyword evidence="9 14" id="KW-0547">Nucleotide-binding</keyword>
<keyword evidence="7 14" id="KW-0963">Cytoplasm</keyword>
<keyword evidence="11 14" id="KW-0067">ATP-binding</keyword>
<evidence type="ECO:0000256" key="13">
    <source>
        <dbReference type="ARBA" id="ARBA00032866"/>
    </source>
</evidence>
<proteinExistence type="inferred from homology"/>
<comment type="pathway">
    <text evidence="3 14 15">Cofactor biosynthesis; coenzyme A biosynthesis; CoA from (R)-pantothenate: step 1/5.</text>
</comment>
<feature type="domain" description="Phosphoribulokinase/uridine kinase" evidence="16">
    <location>
        <begin position="103"/>
        <end position="245"/>
    </location>
</feature>
<gene>
    <name evidence="14 17" type="primary">coaA</name>
    <name evidence="17" type="ORF">GCM10009838_19270</name>
</gene>
<comment type="catalytic activity">
    <reaction evidence="1 14 15">
        <text>(R)-pantothenate + ATP = (R)-4'-phosphopantothenate + ADP + H(+)</text>
        <dbReference type="Rhea" id="RHEA:16373"/>
        <dbReference type="ChEBI" id="CHEBI:10986"/>
        <dbReference type="ChEBI" id="CHEBI:15378"/>
        <dbReference type="ChEBI" id="CHEBI:29032"/>
        <dbReference type="ChEBI" id="CHEBI:30616"/>
        <dbReference type="ChEBI" id="CHEBI:456216"/>
        <dbReference type="EC" id="2.7.1.33"/>
    </reaction>
</comment>
<accession>A0ABN2R2N5</accession>
<dbReference type="EMBL" id="BAAAQM010000008">
    <property type="protein sequence ID" value="GAA1962497.1"/>
    <property type="molecule type" value="Genomic_DNA"/>
</dbReference>
<comment type="similarity">
    <text evidence="4 14 15">Belongs to the prokaryotic pantothenate kinase family.</text>
</comment>
<evidence type="ECO:0000256" key="3">
    <source>
        <dbReference type="ARBA" id="ARBA00005225"/>
    </source>
</evidence>
<evidence type="ECO:0000256" key="1">
    <source>
        <dbReference type="ARBA" id="ARBA00001206"/>
    </source>
</evidence>
<dbReference type="RefSeq" id="WP_344656595.1">
    <property type="nucleotide sequence ID" value="NZ_BAAAQM010000008.1"/>
</dbReference>
<reference evidence="17 18" key="1">
    <citation type="journal article" date="2019" name="Int. J. Syst. Evol. Microbiol.">
        <title>The Global Catalogue of Microorganisms (GCM) 10K type strain sequencing project: providing services to taxonomists for standard genome sequencing and annotation.</title>
        <authorList>
            <consortium name="The Broad Institute Genomics Platform"/>
            <consortium name="The Broad Institute Genome Sequencing Center for Infectious Disease"/>
            <person name="Wu L."/>
            <person name="Ma J."/>
        </authorList>
    </citation>
    <scope>NUCLEOTIDE SEQUENCE [LARGE SCALE GENOMIC DNA]</scope>
    <source>
        <strain evidence="17 18">JCM 16013</strain>
    </source>
</reference>
<evidence type="ECO:0000256" key="10">
    <source>
        <dbReference type="ARBA" id="ARBA00022777"/>
    </source>
</evidence>
<evidence type="ECO:0000256" key="14">
    <source>
        <dbReference type="HAMAP-Rule" id="MF_00215"/>
    </source>
</evidence>
<evidence type="ECO:0000256" key="7">
    <source>
        <dbReference type="ARBA" id="ARBA00022490"/>
    </source>
</evidence>
<dbReference type="Gene3D" id="3.40.50.300">
    <property type="entry name" value="P-loop containing nucleotide triphosphate hydrolases"/>
    <property type="match status" value="1"/>
</dbReference>
<evidence type="ECO:0000256" key="4">
    <source>
        <dbReference type="ARBA" id="ARBA00006087"/>
    </source>
</evidence>
<evidence type="ECO:0000256" key="2">
    <source>
        <dbReference type="ARBA" id="ARBA00004496"/>
    </source>
</evidence>
<protein>
    <recommendedName>
        <fullName evidence="6 14">Pantothenate kinase</fullName>
        <ecNumber evidence="5 14">2.7.1.33</ecNumber>
    </recommendedName>
    <alternativeName>
        <fullName evidence="13 14">Pantothenic acid kinase</fullName>
    </alternativeName>
</protein>
<comment type="caution">
    <text evidence="17">The sequence shown here is derived from an EMBL/GenBank/DDBJ whole genome shotgun (WGS) entry which is preliminary data.</text>
</comment>
<evidence type="ECO:0000256" key="11">
    <source>
        <dbReference type="ARBA" id="ARBA00022840"/>
    </source>
</evidence>
<dbReference type="PIRSF" id="PIRSF000545">
    <property type="entry name" value="Pantothenate_kin"/>
    <property type="match status" value="1"/>
</dbReference>
<keyword evidence="12 14" id="KW-0173">Coenzyme A biosynthesis</keyword>
<dbReference type="CDD" id="cd02025">
    <property type="entry name" value="PanK"/>
    <property type="match status" value="1"/>
</dbReference>
<sequence length="330" mass="36726">MTSVQAAPPAPNPFLEFSRNEWAALRDRTPLPLTEPEIERLRGLLDVTDIDEVRDVYLPLTQLLSLYVRSTANLRGTIASFAAGAGGGDRQGQWTPQTAPPFVIGIAGSVSVGKSTFSRTLRELLARSPEHPEVGLITTDGFLYPNAVLEKRGLMGRKGFPESYDQRAFLRFLSAVKSGQAAVEAPVYSHLVYDIVPGACVQVKRPDILLVEGLNLLQPARTRADGRTSLAASDFLDFSVYLDARRSDLKQWYTDRFLALRSTAFSDPQSYFHRFASLSDDAARGLAEEIWTSINERNLMDNILPTRGRARLVLRKSADHRVERVQLRKP</sequence>
<evidence type="ECO:0000256" key="8">
    <source>
        <dbReference type="ARBA" id="ARBA00022679"/>
    </source>
</evidence>
<dbReference type="Pfam" id="PF00485">
    <property type="entry name" value="PRK"/>
    <property type="match status" value="1"/>
</dbReference>
<dbReference type="EC" id="2.7.1.33" evidence="5 14"/>
<dbReference type="InterPro" id="IPR004566">
    <property type="entry name" value="PanK"/>
</dbReference>
<dbReference type="PANTHER" id="PTHR10285">
    <property type="entry name" value="URIDINE KINASE"/>
    <property type="match status" value="1"/>
</dbReference>
<evidence type="ECO:0000313" key="17">
    <source>
        <dbReference type="EMBL" id="GAA1962497.1"/>
    </source>
</evidence>
<dbReference type="SUPFAM" id="SSF52540">
    <property type="entry name" value="P-loop containing nucleoside triphosphate hydrolases"/>
    <property type="match status" value="1"/>
</dbReference>
<evidence type="ECO:0000256" key="5">
    <source>
        <dbReference type="ARBA" id="ARBA00012102"/>
    </source>
</evidence>
<keyword evidence="8 14" id="KW-0808">Transferase</keyword>
<evidence type="ECO:0000256" key="9">
    <source>
        <dbReference type="ARBA" id="ARBA00022741"/>
    </source>
</evidence>
<dbReference type="HAMAP" id="MF_00215">
    <property type="entry name" value="Pantothen_kinase_1"/>
    <property type="match status" value="1"/>
</dbReference>
<evidence type="ECO:0000256" key="6">
    <source>
        <dbReference type="ARBA" id="ARBA00015080"/>
    </source>
</evidence>
<dbReference type="InterPro" id="IPR027417">
    <property type="entry name" value="P-loop_NTPase"/>
</dbReference>
<keyword evidence="10 14" id="KW-0418">Kinase</keyword>
<name>A0ABN2R2N5_9ACTN</name>
<dbReference type="NCBIfam" id="TIGR00554">
    <property type="entry name" value="panK_bact"/>
    <property type="match status" value="1"/>
</dbReference>
<evidence type="ECO:0000313" key="18">
    <source>
        <dbReference type="Proteomes" id="UP001499854"/>
    </source>
</evidence>
<feature type="binding site" evidence="14">
    <location>
        <begin position="108"/>
        <end position="115"/>
    </location>
    <ligand>
        <name>ATP</name>
        <dbReference type="ChEBI" id="CHEBI:30616"/>
    </ligand>
</feature>
<organism evidence="17 18">
    <name type="scientific">Catenulispora subtropica</name>
    <dbReference type="NCBI Taxonomy" id="450798"/>
    <lineage>
        <taxon>Bacteria</taxon>
        <taxon>Bacillati</taxon>
        <taxon>Actinomycetota</taxon>
        <taxon>Actinomycetes</taxon>
        <taxon>Catenulisporales</taxon>
        <taxon>Catenulisporaceae</taxon>
        <taxon>Catenulispora</taxon>
    </lineage>
</organism>
<comment type="subcellular location">
    <subcellularLocation>
        <location evidence="2 14 15">Cytoplasm</location>
    </subcellularLocation>
</comment>
<keyword evidence="18" id="KW-1185">Reference proteome</keyword>
<dbReference type="InterPro" id="IPR006083">
    <property type="entry name" value="PRK/URK"/>
</dbReference>
<evidence type="ECO:0000256" key="15">
    <source>
        <dbReference type="RuleBase" id="RU003530"/>
    </source>
</evidence>